<name>A0A5N5IHG3_9ROSA</name>
<evidence type="ECO:0000313" key="2">
    <source>
        <dbReference type="Proteomes" id="UP000327157"/>
    </source>
</evidence>
<proteinExistence type="predicted"/>
<accession>A0A5N5IHG3</accession>
<evidence type="ECO:0000313" key="1">
    <source>
        <dbReference type="EMBL" id="KAB2634704.1"/>
    </source>
</evidence>
<dbReference type="Proteomes" id="UP000327157">
    <property type="component" value="Unassembled WGS sequence"/>
</dbReference>
<organism evidence="1 2">
    <name type="scientific">Pyrus ussuriensis x Pyrus communis</name>
    <dbReference type="NCBI Taxonomy" id="2448454"/>
    <lineage>
        <taxon>Eukaryota</taxon>
        <taxon>Viridiplantae</taxon>
        <taxon>Streptophyta</taxon>
        <taxon>Embryophyta</taxon>
        <taxon>Tracheophyta</taxon>
        <taxon>Spermatophyta</taxon>
        <taxon>Magnoliopsida</taxon>
        <taxon>eudicotyledons</taxon>
        <taxon>Gunneridae</taxon>
        <taxon>Pentapetalae</taxon>
        <taxon>rosids</taxon>
        <taxon>fabids</taxon>
        <taxon>Rosales</taxon>
        <taxon>Rosaceae</taxon>
        <taxon>Amygdaloideae</taxon>
        <taxon>Maleae</taxon>
        <taxon>Pyrus</taxon>
    </lineage>
</organism>
<dbReference type="EMBL" id="SMOL01000033">
    <property type="protein sequence ID" value="KAB2634704.1"/>
    <property type="molecule type" value="Genomic_DNA"/>
</dbReference>
<comment type="caution">
    <text evidence="1">The sequence shown here is derived from an EMBL/GenBank/DDBJ whole genome shotgun (WGS) entry which is preliminary data.</text>
</comment>
<keyword evidence="2" id="KW-1185">Reference proteome</keyword>
<dbReference type="AlphaFoldDB" id="A0A5N5IHG3"/>
<reference evidence="1 2" key="2">
    <citation type="submission" date="2019-11" db="EMBL/GenBank/DDBJ databases">
        <title>A de novo genome assembly of a pear dwarfing rootstock.</title>
        <authorList>
            <person name="Wang F."/>
            <person name="Wang J."/>
            <person name="Li S."/>
            <person name="Zhang Y."/>
            <person name="Fang M."/>
            <person name="Ma L."/>
            <person name="Zhao Y."/>
            <person name="Jiang S."/>
        </authorList>
    </citation>
    <scope>NUCLEOTIDE SEQUENCE [LARGE SCALE GENOMIC DNA]</scope>
    <source>
        <strain evidence="1">S2</strain>
        <tissue evidence="1">Leaf</tissue>
    </source>
</reference>
<protein>
    <submittedName>
        <fullName evidence="1">S2-RNase</fullName>
    </submittedName>
</protein>
<gene>
    <name evidence="1" type="ORF">D8674_038152</name>
</gene>
<reference evidence="1 2" key="1">
    <citation type="submission" date="2019-09" db="EMBL/GenBank/DDBJ databases">
        <authorList>
            <person name="Ou C."/>
        </authorList>
    </citation>
    <scope>NUCLEOTIDE SEQUENCE [LARGE SCALE GENOMIC DNA]</scope>
    <source>
        <strain evidence="1">S2</strain>
        <tissue evidence="1">Leaf</tissue>
    </source>
</reference>
<sequence length="78" mass="8861">MLIAIGTNTRQHHLCRHDHHHPITTIELQLSDSHSTVANNTRHHLCRCNHHHRITTVEGTATTSGPILLPTIIPLKFR</sequence>